<sequence length="141" mass="16373">MGARYRGKWNPKMLADYFLDIENGYSSSQAQSTGQVHKKVKIRPRETQLLLNIDKIDKFRRTLKIPPEKKIMELNGKLIENTYDVYTDESRINNETGFAVCIFKINEPYKDLLYRLNPTNSVFQAKLEAIGFAAGWVIEHD</sequence>
<dbReference type="AlphaFoldDB" id="A0A4Y2I068"/>
<gene>
    <name evidence="1" type="ORF">AVEN_111995_1</name>
</gene>
<reference evidence="1 2" key="1">
    <citation type="journal article" date="2019" name="Sci. Rep.">
        <title>Orb-weaving spider Araneus ventricosus genome elucidates the spidroin gene catalogue.</title>
        <authorList>
            <person name="Kono N."/>
            <person name="Nakamura H."/>
            <person name="Ohtoshi R."/>
            <person name="Moran D.A.P."/>
            <person name="Shinohara A."/>
            <person name="Yoshida Y."/>
            <person name="Fujiwara M."/>
            <person name="Mori M."/>
            <person name="Tomita M."/>
            <person name="Arakawa K."/>
        </authorList>
    </citation>
    <scope>NUCLEOTIDE SEQUENCE [LARGE SCALE GENOMIC DNA]</scope>
</reference>
<protein>
    <recommendedName>
        <fullName evidence="3">RNase H type-1 domain-containing protein</fullName>
    </recommendedName>
</protein>
<evidence type="ECO:0008006" key="3">
    <source>
        <dbReference type="Google" id="ProtNLM"/>
    </source>
</evidence>
<organism evidence="1 2">
    <name type="scientific">Araneus ventricosus</name>
    <name type="common">Orbweaver spider</name>
    <name type="synonym">Epeira ventricosa</name>
    <dbReference type="NCBI Taxonomy" id="182803"/>
    <lineage>
        <taxon>Eukaryota</taxon>
        <taxon>Metazoa</taxon>
        <taxon>Ecdysozoa</taxon>
        <taxon>Arthropoda</taxon>
        <taxon>Chelicerata</taxon>
        <taxon>Arachnida</taxon>
        <taxon>Araneae</taxon>
        <taxon>Araneomorphae</taxon>
        <taxon>Entelegynae</taxon>
        <taxon>Araneoidea</taxon>
        <taxon>Araneidae</taxon>
        <taxon>Araneus</taxon>
    </lineage>
</organism>
<dbReference type="EMBL" id="BGPR01002284">
    <property type="protein sequence ID" value="GBM70938.1"/>
    <property type="molecule type" value="Genomic_DNA"/>
</dbReference>
<evidence type="ECO:0000313" key="1">
    <source>
        <dbReference type="EMBL" id="GBM70938.1"/>
    </source>
</evidence>
<keyword evidence="2" id="KW-1185">Reference proteome</keyword>
<evidence type="ECO:0000313" key="2">
    <source>
        <dbReference type="Proteomes" id="UP000499080"/>
    </source>
</evidence>
<proteinExistence type="predicted"/>
<dbReference type="Proteomes" id="UP000499080">
    <property type="component" value="Unassembled WGS sequence"/>
</dbReference>
<comment type="caution">
    <text evidence="1">The sequence shown here is derived from an EMBL/GenBank/DDBJ whole genome shotgun (WGS) entry which is preliminary data.</text>
</comment>
<name>A0A4Y2I068_ARAVE</name>
<accession>A0A4Y2I068</accession>